<protein>
    <recommendedName>
        <fullName evidence="2">Putative plant transposon protein domain-containing protein</fullName>
    </recommendedName>
</protein>
<comment type="caution">
    <text evidence="3">The sequence shown here is derived from an EMBL/GenBank/DDBJ whole genome shotgun (WGS) entry which is preliminary data.</text>
</comment>
<reference evidence="3 4" key="1">
    <citation type="journal article" date="2014" name="Nat. Genet.">
        <title>Genome sequence of the hot pepper provides insights into the evolution of pungency in Capsicum species.</title>
        <authorList>
            <person name="Kim S."/>
            <person name="Park M."/>
            <person name="Yeom S.I."/>
            <person name="Kim Y.M."/>
            <person name="Lee J.M."/>
            <person name="Lee H.A."/>
            <person name="Seo E."/>
            <person name="Choi J."/>
            <person name="Cheong K."/>
            <person name="Kim K.T."/>
            <person name="Jung K."/>
            <person name="Lee G.W."/>
            <person name="Oh S.K."/>
            <person name="Bae C."/>
            <person name="Kim S.B."/>
            <person name="Lee H.Y."/>
            <person name="Kim S.Y."/>
            <person name="Kim M.S."/>
            <person name="Kang B.C."/>
            <person name="Jo Y.D."/>
            <person name="Yang H.B."/>
            <person name="Jeong H.J."/>
            <person name="Kang W.H."/>
            <person name="Kwon J.K."/>
            <person name="Shin C."/>
            <person name="Lim J.Y."/>
            <person name="Park J.H."/>
            <person name="Huh J.H."/>
            <person name="Kim J.S."/>
            <person name="Kim B.D."/>
            <person name="Cohen O."/>
            <person name="Paran I."/>
            <person name="Suh M.C."/>
            <person name="Lee S.B."/>
            <person name="Kim Y.K."/>
            <person name="Shin Y."/>
            <person name="Noh S.J."/>
            <person name="Park J."/>
            <person name="Seo Y.S."/>
            <person name="Kwon S.Y."/>
            <person name="Kim H.A."/>
            <person name="Park J.M."/>
            <person name="Kim H.J."/>
            <person name="Choi S.B."/>
            <person name="Bosland P.W."/>
            <person name="Reeves G."/>
            <person name="Jo S.H."/>
            <person name="Lee B.W."/>
            <person name="Cho H.T."/>
            <person name="Choi H.S."/>
            <person name="Lee M.S."/>
            <person name="Yu Y."/>
            <person name="Do Choi Y."/>
            <person name="Park B.S."/>
            <person name="van Deynze A."/>
            <person name="Ashrafi H."/>
            <person name="Hill T."/>
            <person name="Kim W.T."/>
            <person name="Pai H.S."/>
            <person name="Ahn H.K."/>
            <person name="Yeam I."/>
            <person name="Giovannoni J.J."/>
            <person name="Rose J.K."/>
            <person name="Sorensen I."/>
            <person name="Lee S.J."/>
            <person name="Kim R.W."/>
            <person name="Choi I.Y."/>
            <person name="Choi B.S."/>
            <person name="Lim J.S."/>
            <person name="Lee Y.H."/>
            <person name="Choi D."/>
        </authorList>
    </citation>
    <scope>NUCLEOTIDE SEQUENCE [LARGE SCALE GENOMIC DNA]</scope>
    <source>
        <strain evidence="4">cv. CM334</strain>
    </source>
</reference>
<feature type="domain" description="Putative plant transposon protein" evidence="2">
    <location>
        <begin position="12"/>
        <end position="155"/>
    </location>
</feature>
<evidence type="ECO:0000313" key="4">
    <source>
        <dbReference type="Proteomes" id="UP000222542"/>
    </source>
</evidence>
<reference evidence="3 4" key="2">
    <citation type="journal article" date="2017" name="Genome Biol.">
        <title>New reference genome sequences of hot pepper reveal the massive evolution of plant disease-resistance genes by retroduplication.</title>
        <authorList>
            <person name="Kim S."/>
            <person name="Park J."/>
            <person name="Yeom S.I."/>
            <person name="Kim Y.M."/>
            <person name="Seo E."/>
            <person name="Kim K.T."/>
            <person name="Kim M.S."/>
            <person name="Lee J.M."/>
            <person name="Cheong K."/>
            <person name="Shin H.S."/>
            <person name="Kim S.B."/>
            <person name="Han K."/>
            <person name="Lee J."/>
            <person name="Park M."/>
            <person name="Lee H.A."/>
            <person name="Lee H.Y."/>
            <person name="Lee Y."/>
            <person name="Oh S."/>
            <person name="Lee J.H."/>
            <person name="Choi E."/>
            <person name="Choi E."/>
            <person name="Lee S.E."/>
            <person name="Jeon J."/>
            <person name="Kim H."/>
            <person name="Choi G."/>
            <person name="Song H."/>
            <person name="Lee J."/>
            <person name="Lee S.C."/>
            <person name="Kwon J.K."/>
            <person name="Lee H.Y."/>
            <person name="Koo N."/>
            <person name="Hong Y."/>
            <person name="Kim R.W."/>
            <person name="Kang W.H."/>
            <person name="Huh J.H."/>
            <person name="Kang B.C."/>
            <person name="Yang T.J."/>
            <person name="Lee Y.H."/>
            <person name="Bennetzen J.L."/>
            <person name="Choi D."/>
        </authorList>
    </citation>
    <scope>NUCLEOTIDE SEQUENCE [LARGE SCALE GENOMIC DNA]</scope>
    <source>
        <strain evidence="4">cv. CM334</strain>
    </source>
</reference>
<feature type="region of interest" description="Disordered" evidence="1">
    <location>
        <begin position="186"/>
        <end position="209"/>
    </location>
</feature>
<dbReference type="EMBL" id="AYRZ02000002">
    <property type="protein sequence ID" value="PHT89372.1"/>
    <property type="molecule type" value="Genomic_DNA"/>
</dbReference>
<accession>A0A2G3A561</accession>
<dbReference type="InterPro" id="IPR046796">
    <property type="entry name" value="Transposase_32_dom"/>
</dbReference>
<organism evidence="3 4">
    <name type="scientific">Capsicum annuum</name>
    <name type="common">Capsicum pepper</name>
    <dbReference type="NCBI Taxonomy" id="4072"/>
    <lineage>
        <taxon>Eukaryota</taxon>
        <taxon>Viridiplantae</taxon>
        <taxon>Streptophyta</taxon>
        <taxon>Embryophyta</taxon>
        <taxon>Tracheophyta</taxon>
        <taxon>Spermatophyta</taxon>
        <taxon>Magnoliopsida</taxon>
        <taxon>eudicotyledons</taxon>
        <taxon>Gunneridae</taxon>
        <taxon>Pentapetalae</taxon>
        <taxon>asterids</taxon>
        <taxon>lamiids</taxon>
        <taxon>Solanales</taxon>
        <taxon>Solanaceae</taxon>
        <taxon>Solanoideae</taxon>
        <taxon>Capsiceae</taxon>
        <taxon>Capsicum</taxon>
    </lineage>
</organism>
<feature type="compositionally biased region" description="Low complexity" evidence="1">
    <location>
        <begin position="194"/>
        <end position="209"/>
    </location>
</feature>
<evidence type="ECO:0000259" key="2">
    <source>
        <dbReference type="Pfam" id="PF20167"/>
    </source>
</evidence>
<dbReference type="AlphaFoldDB" id="A0A2G3A561"/>
<dbReference type="Proteomes" id="UP000222542">
    <property type="component" value="Unassembled WGS sequence"/>
</dbReference>
<proteinExistence type="predicted"/>
<evidence type="ECO:0000256" key="1">
    <source>
        <dbReference type="SAM" id="MobiDB-lite"/>
    </source>
</evidence>
<dbReference type="Pfam" id="PF20167">
    <property type="entry name" value="Transposase_32"/>
    <property type="match status" value="1"/>
</dbReference>
<keyword evidence="4" id="KW-1185">Reference proteome</keyword>
<gene>
    <name evidence="3" type="ORF">T459_04485</name>
</gene>
<evidence type="ECO:0000313" key="3">
    <source>
        <dbReference type="EMBL" id="PHT89372.1"/>
    </source>
</evidence>
<sequence>MSIAAQPCLEILLVRRVEVPYTASEINEIYFACDLDFAVQSKRLIYGGCQSYPWLARMISKGLPPWANGVGQIKRRNLSVQAKYWLGFVGNHLLPSRNDQDITVDKFIIVGCIMDKIAINPRELIAEMIQFRSKKLGTLLPFSALISMLCLKFKVSQLFKVDYRVVCTDALTSHSGVEIPLDSTLDSDTHQDSADTPPSSSTAPPPRSTQSAWSFMVTFTKVASITLENKSTLTRLVEDIPQFIQAA</sequence>
<dbReference type="Gramene" id="PHT89372">
    <property type="protein sequence ID" value="PHT89372"/>
    <property type="gene ID" value="T459_04485"/>
</dbReference>
<dbReference type="OMA" id="TGHEDRM"/>
<name>A0A2G3A561_CAPAN</name>